<accession>A0A1M5LUS6</accession>
<dbReference type="RefSeq" id="WP_073179247.1">
    <property type="nucleotide sequence ID" value="NZ_FQWL01000003.1"/>
</dbReference>
<dbReference type="STRING" id="570519.SAMN04488116_2104"/>
<evidence type="ECO:0000313" key="1">
    <source>
        <dbReference type="EMBL" id="SHG68864.1"/>
    </source>
</evidence>
<evidence type="ECO:0008006" key="3">
    <source>
        <dbReference type="Google" id="ProtNLM"/>
    </source>
</evidence>
<evidence type="ECO:0000313" key="2">
    <source>
        <dbReference type="Proteomes" id="UP000184532"/>
    </source>
</evidence>
<dbReference type="Gene3D" id="2.40.50.870">
    <property type="entry name" value="Protein of unknown function (DUF3299)"/>
    <property type="match status" value="1"/>
</dbReference>
<organism evidence="1 2">
    <name type="scientific">Flagellimonas flava</name>
    <dbReference type="NCBI Taxonomy" id="570519"/>
    <lineage>
        <taxon>Bacteria</taxon>
        <taxon>Pseudomonadati</taxon>
        <taxon>Bacteroidota</taxon>
        <taxon>Flavobacteriia</taxon>
        <taxon>Flavobacteriales</taxon>
        <taxon>Flavobacteriaceae</taxon>
        <taxon>Flagellimonas</taxon>
    </lineage>
</organism>
<gene>
    <name evidence="1" type="ORF">SAMN04488116_2104</name>
</gene>
<sequence>MYRPFLVVLFVIFVSACGTSQVKLTWDDFADVSFEPEYNAVYDVNFLMPQFGDQIQAFKGVQVRIKGYFLDISGSGEIFLVSKNPMASCFFCGAAGPETIIEVRFKKTPPFKTDQIVTITGTLELNRDDVEHCNYILKEATGQLVN</sequence>
<dbReference type="Proteomes" id="UP000184532">
    <property type="component" value="Unassembled WGS sequence"/>
</dbReference>
<proteinExistence type="predicted"/>
<dbReference type="EMBL" id="FQWL01000003">
    <property type="protein sequence ID" value="SHG68864.1"/>
    <property type="molecule type" value="Genomic_DNA"/>
</dbReference>
<reference evidence="2" key="1">
    <citation type="submission" date="2016-11" db="EMBL/GenBank/DDBJ databases">
        <authorList>
            <person name="Varghese N."/>
            <person name="Submissions S."/>
        </authorList>
    </citation>
    <scope>NUCLEOTIDE SEQUENCE [LARGE SCALE GENOMIC DNA]</scope>
    <source>
        <strain evidence="2">DSM 22638</strain>
    </source>
</reference>
<dbReference type="AlphaFoldDB" id="A0A1M5LUS6"/>
<protein>
    <recommendedName>
        <fullName evidence="3">DUF3299 domain-containing protein</fullName>
    </recommendedName>
</protein>
<name>A0A1M5LUS6_9FLAO</name>
<dbReference type="PROSITE" id="PS51257">
    <property type="entry name" value="PROKAR_LIPOPROTEIN"/>
    <property type="match status" value="1"/>
</dbReference>
<keyword evidence="2" id="KW-1185">Reference proteome</keyword>
<dbReference type="OrthoDB" id="1348500at2"/>